<name>A0A0G4KU07_VERLO</name>
<evidence type="ECO:0000256" key="1">
    <source>
        <dbReference type="ARBA" id="ARBA00006249"/>
    </source>
</evidence>
<evidence type="ECO:0000256" key="2">
    <source>
        <dbReference type="ARBA" id="ARBA00022487"/>
    </source>
</evidence>
<keyword evidence="2" id="KW-0719">Serine esterase</keyword>
<evidence type="ECO:0000313" key="11">
    <source>
        <dbReference type="EMBL" id="CRK13247.1"/>
    </source>
</evidence>
<evidence type="ECO:0000256" key="4">
    <source>
        <dbReference type="ARBA" id="ARBA00022723"/>
    </source>
</evidence>
<dbReference type="Pfam" id="PF07519">
    <property type="entry name" value="Tannase"/>
    <property type="match status" value="2"/>
</dbReference>
<dbReference type="PANTHER" id="PTHR33938:SF15">
    <property type="entry name" value="FERULOYL ESTERASE B-RELATED"/>
    <property type="match status" value="1"/>
</dbReference>
<evidence type="ECO:0000256" key="3">
    <source>
        <dbReference type="ARBA" id="ARBA00022651"/>
    </source>
</evidence>
<dbReference type="PANTHER" id="PTHR33938">
    <property type="entry name" value="FERULOYL ESTERASE B-RELATED"/>
    <property type="match status" value="1"/>
</dbReference>
<gene>
    <name evidence="11" type="ORF">BN1723_009938</name>
</gene>
<dbReference type="GO" id="GO:0045493">
    <property type="term" value="P:xylan catabolic process"/>
    <property type="evidence" value="ECO:0007669"/>
    <property type="project" value="UniProtKB-KW"/>
</dbReference>
<evidence type="ECO:0000313" key="12">
    <source>
        <dbReference type="Proteomes" id="UP000045706"/>
    </source>
</evidence>
<reference evidence="12" key="1">
    <citation type="submission" date="2015-05" db="EMBL/GenBank/DDBJ databases">
        <authorList>
            <person name="Fogelqvist Johan"/>
        </authorList>
    </citation>
    <scope>NUCLEOTIDE SEQUENCE [LARGE SCALE GENOMIC DNA]</scope>
</reference>
<accession>A0A0G4KU07</accession>
<protein>
    <recommendedName>
        <fullName evidence="10">Carboxylic ester hydrolase</fullName>
        <ecNumber evidence="10">3.1.1.-</ecNumber>
    </recommendedName>
</protein>
<dbReference type="SUPFAM" id="SSF53474">
    <property type="entry name" value="alpha/beta-Hydrolases"/>
    <property type="match status" value="1"/>
</dbReference>
<dbReference type="InterPro" id="IPR029058">
    <property type="entry name" value="AB_hydrolase_fold"/>
</dbReference>
<dbReference type="EC" id="3.1.1.-" evidence="10"/>
<keyword evidence="3" id="KW-0624">Polysaccharide degradation</keyword>
<evidence type="ECO:0000256" key="10">
    <source>
        <dbReference type="RuleBase" id="RU361238"/>
    </source>
</evidence>
<dbReference type="GO" id="GO:0046872">
    <property type="term" value="F:metal ion binding"/>
    <property type="evidence" value="ECO:0007669"/>
    <property type="project" value="UniProtKB-KW"/>
</dbReference>
<evidence type="ECO:0000256" key="8">
    <source>
        <dbReference type="ARBA" id="ARBA00023157"/>
    </source>
</evidence>
<evidence type="ECO:0000256" key="7">
    <source>
        <dbReference type="ARBA" id="ARBA00022837"/>
    </source>
</evidence>
<comment type="catalytic activity">
    <reaction evidence="9">
        <text>feruloyl-polysaccharide + H2O = ferulate + polysaccharide.</text>
        <dbReference type="EC" id="3.1.1.73"/>
    </reaction>
</comment>
<keyword evidence="4" id="KW-0479">Metal-binding</keyword>
<dbReference type="EMBL" id="CVQI01003891">
    <property type="protein sequence ID" value="CRK13247.1"/>
    <property type="molecule type" value="Genomic_DNA"/>
</dbReference>
<keyword evidence="3" id="KW-0858">Xylan degradation</keyword>
<proteinExistence type="inferred from homology"/>
<evidence type="ECO:0000256" key="5">
    <source>
        <dbReference type="ARBA" id="ARBA00022729"/>
    </source>
</evidence>
<dbReference type="Proteomes" id="UP000045706">
    <property type="component" value="Unassembled WGS sequence"/>
</dbReference>
<dbReference type="AlphaFoldDB" id="A0A0G4KU07"/>
<sequence>MALDSCLSPNSLSEMKSLNLPAAMLLVPAAQFVMGACASRCSTLVDSLELEDTTVWFSNHVAAGTNITFPENHPTCTRASQVVDVDICRVSMLTTTGPTSNTSIEVWLPANWTGRFLSTGNGGTGGCIQYEDINYAVSQGFAAVGTNNGHNGTIGEPFLNNPGVIEDFAYRALHLGVVLGKQVTKAFYGKEHTKSYYLGCSTGGRQGFKEAQDFPEDFDGIVAGAPAFAFTNLTSWSGSFFTKTGPPGSPTFLTTEQWNAVWQNMLVQCDGLDGQVDGILEDPDLCQYRPEALICGVNTTGTCLTGTQAQTVRAVFSDLHGIDGSLVYPRMQPSPQLGLLLGGRPFPYTNDWFRNVVYNDSSWDAATLGPADYAAAAAQNPFNIATWEGDLPQLGLLLGGRPFPYTNDWFRNVVYNDSNWDAATLGPADYAAAAKQNPFNIATWEGDLSGVRDRGARILHYHGLQDPIISSDNSARYYNHVSRTMGLTSAELDEFYRYFRISGLNHCAGGPGATFIGNRAVAVAGDEPERNVLSAIVRWVEEGIAPEHILGTAYINGTKTAGVNFERKHCKYPARNVYQSGDPKLADSWACV</sequence>
<dbReference type="InterPro" id="IPR011118">
    <property type="entry name" value="Tannase/feruloyl_esterase"/>
</dbReference>
<evidence type="ECO:0000256" key="6">
    <source>
        <dbReference type="ARBA" id="ARBA00022801"/>
    </source>
</evidence>
<keyword evidence="8" id="KW-1015">Disulfide bond</keyword>
<keyword evidence="6 10" id="KW-0378">Hydrolase</keyword>
<keyword evidence="5" id="KW-0732">Signal</keyword>
<evidence type="ECO:0000256" key="9">
    <source>
        <dbReference type="ARBA" id="ARBA00034075"/>
    </source>
</evidence>
<dbReference type="GO" id="GO:0030600">
    <property type="term" value="F:feruloyl esterase activity"/>
    <property type="evidence" value="ECO:0007669"/>
    <property type="project" value="UniProtKB-EC"/>
</dbReference>
<comment type="similarity">
    <text evidence="1 10">Belongs to the tannase family.</text>
</comment>
<organism evidence="11 12">
    <name type="scientific">Verticillium longisporum</name>
    <name type="common">Verticillium dahliae var. longisporum</name>
    <dbReference type="NCBI Taxonomy" id="100787"/>
    <lineage>
        <taxon>Eukaryota</taxon>
        <taxon>Fungi</taxon>
        <taxon>Dikarya</taxon>
        <taxon>Ascomycota</taxon>
        <taxon>Pezizomycotina</taxon>
        <taxon>Sordariomycetes</taxon>
        <taxon>Hypocreomycetidae</taxon>
        <taxon>Glomerellales</taxon>
        <taxon>Plectosphaerellaceae</taxon>
        <taxon>Verticillium</taxon>
    </lineage>
</organism>
<keyword evidence="7" id="KW-0106">Calcium</keyword>
<keyword evidence="3" id="KW-0119">Carbohydrate metabolism</keyword>